<name>A0ABS8WIF6_DATST</name>
<gene>
    <name evidence="1" type="ORF">HAX54_047618</name>
</gene>
<protein>
    <submittedName>
        <fullName evidence="1">Uncharacterized protein</fullName>
    </submittedName>
</protein>
<dbReference type="Proteomes" id="UP000823775">
    <property type="component" value="Unassembled WGS sequence"/>
</dbReference>
<proteinExistence type="predicted"/>
<reference evidence="1 2" key="1">
    <citation type="journal article" date="2021" name="BMC Genomics">
        <title>Datura genome reveals duplications of psychoactive alkaloid biosynthetic genes and high mutation rate following tissue culture.</title>
        <authorList>
            <person name="Rajewski A."/>
            <person name="Carter-House D."/>
            <person name="Stajich J."/>
            <person name="Litt A."/>
        </authorList>
    </citation>
    <scope>NUCLEOTIDE SEQUENCE [LARGE SCALE GENOMIC DNA]</scope>
    <source>
        <strain evidence="1">AR-01</strain>
    </source>
</reference>
<dbReference type="EMBL" id="JACEIK010007717">
    <property type="protein sequence ID" value="MCE3050588.1"/>
    <property type="molecule type" value="Genomic_DNA"/>
</dbReference>
<keyword evidence="2" id="KW-1185">Reference proteome</keyword>
<evidence type="ECO:0000313" key="2">
    <source>
        <dbReference type="Proteomes" id="UP000823775"/>
    </source>
</evidence>
<sequence length="190" mass="21779">MARQSIMINSPRDEPIKYEEFSEIQFNSKSTSQFISHFFSLSPVLTLRHLLSAALYLQTSYPNIPQNRRSTVSVVVEEEATAAMMTMTASVPVGVRRRMIQKRKVKRKLLGGNEKGFWKFGEKKELSGGGGGGEVLLVLEDRRLLIQAFPIWKRTFQKMGRIEFIFEIDEKKPETVHQLLCDGWQLEVSV</sequence>
<evidence type="ECO:0000313" key="1">
    <source>
        <dbReference type="EMBL" id="MCE3050588.1"/>
    </source>
</evidence>
<comment type="caution">
    <text evidence="1">The sequence shown here is derived from an EMBL/GenBank/DDBJ whole genome shotgun (WGS) entry which is preliminary data.</text>
</comment>
<accession>A0ABS8WIF6</accession>
<organism evidence="1 2">
    <name type="scientific">Datura stramonium</name>
    <name type="common">Jimsonweed</name>
    <name type="synonym">Common thornapple</name>
    <dbReference type="NCBI Taxonomy" id="4076"/>
    <lineage>
        <taxon>Eukaryota</taxon>
        <taxon>Viridiplantae</taxon>
        <taxon>Streptophyta</taxon>
        <taxon>Embryophyta</taxon>
        <taxon>Tracheophyta</taxon>
        <taxon>Spermatophyta</taxon>
        <taxon>Magnoliopsida</taxon>
        <taxon>eudicotyledons</taxon>
        <taxon>Gunneridae</taxon>
        <taxon>Pentapetalae</taxon>
        <taxon>asterids</taxon>
        <taxon>lamiids</taxon>
        <taxon>Solanales</taxon>
        <taxon>Solanaceae</taxon>
        <taxon>Solanoideae</taxon>
        <taxon>Datureae</taxon>
        <taxon>Datura</taxon>
    </lineage>
</organism>